<feature type="region of interest" description="Disordered" evidence="1">
    <location>
        <begin position="291"/>
        <end position="333"/>
    </location>
</feature>
<name>A0A9Q1EVW5_SYNKA</name>
<comment type="caution">
    <text evidence="2">The sequence shown here is derived from an EMBL/GenBank/DDBJ whole genome shotgun (WGS) entry which is preliminary data.</text>
</comment>
<dbReference type="AlphaFoldDB" id="A0A9Q1EVW5"/>
<dbReference type="OrthoDB" id="8895781at2759"/>
<keyword evidence="3" id="KW-1185">Reference proteome</keyword>
<sequence>MSPASNAIMVARKRLLEKALLHKARMREMSAQPGPQMGQLYGRSQACFQGNDARKITLLPQTSTLGMTSARLPQARGGLEPQPVPVLPKRTLQQRAGPPARSLHPPLQREPPPCIAVRPPNPAPAPPAGRTPPGATQDGGLRGGLQEQVQVLGAEIRGLGMAVRLMVEQQSRVEREQAQQTQVQRQILSTLQALASSLRPAKTPTPPGPAPYRQEGHTPTRTTYAQCSQPPLSKYCELDASGLDSLEAYKLSGLSPPRVNGFPACATADGSLALGAQGHAPAYEAFAQSYGSPPYSAQSHTPAYSQAYSQGCSPAASLNPDSPLPLSPQDPQLNIVKVETM</sequence>
<feature type="region of interest" description="Disordered" evidence="1">
    <location>
        <begin position="92"/>
        <end position="142"/>
    </location>
</feature>
<dbReference type="Proteomes" id="UP001152622">
    <property type="component" value="Chromosome 12"/>
</dbReference>
<protein>
    <submittedName>
        <fullName evidence="2">Uncharacterized protein</fullName>
    </submittedName>
</protein>
<organism evidence="2 3">
    <name type="scientific">Synaphobranchus kaupii</name>
    <name type="common">Kaup's arrowtooth eel</name>
    <dbReference type="NCBI Taxonomy" id="118154"/>
    <lineage>
        <taxon>Eukaryota</taxon>
        <taxon>Metazoa</taxon>
        <taxon>Chordata</taxon>
        <taxon>Craniata</taxon>
        <taxon>Vertebrata</taxon>
        <taxon>Euteleostomi</taxon>
        <taxon>Actinopterygii</taxon>
        <taxon>Neopterygii</taxon>
        <taxon>Teleostei</taxon>
        <taxon>Anguilliformes</taxon>
        <taxon>Synaphobranchidae</taxon>
        <taxon>Synaphobranchus</taxon>
    </lineage>
</organism>
<feature type="region of interest" description="Disordered" evidence="1">
    <location>
        <begin position="199"/>
        <end position="226"/>
    </location>
</feature>
<gene>
    <name evidence="2" type="ORF">SKAU_G00302280</name>
</gene>
<feature type="compositionally biased region" description="Polar residues" evidence="1">
    <location>
        <begin position="217"/>
        <end position="226"/>
    </location>
</feature>
<evidence type="ECO:0000256" key="1">
    <source>
        <dbReference type="SAM" id="MobiDB-lite"/>
    </source>
</evidence>
<proteinExistence type="predicted"/>
<reference evidence="2" key="1">
    <citation type="journal article" date="2023" name="Science">
        <title>Genome structures resolve the early diversification of teleost fishes.</title>
        <authorList>
            <person name="Parey E."/>
            <person name="Louis A."/>
            <person name="Montfort J."/>
            <person name="Bouchez O."/>
            <person name="Roques C."/>
            <person name="Iampietro C."/>
            <person name="Lluch J."/>
            <person name="Castinel A."/>
            <person name="Donnadieu C."/>
            <person name="Desvignes T."/>
            <person name="Floi Bucao C."/>
            <person name="Jouanno E."/>
            <person name="Wen M."/>
            <person name="Mejri S."/>
            <person name="Dirks R."/>
            <person name="Jansen H."/>
            <person name="Henkel C."/>
            <person name="Chen W.J."/>
            <person name="Zahm M."/>
            <person name="Cabau C."/>
            <person name="Klopp C."/>
            <person name="Thompson A.W."/>
            <person name="Robinson-Rechavi M."/>
            <person name="Braasch I."/>
            <person name="Lecointre G."/>
            <person name="Bobe J."/>
            <person name="Postlethwait J.H."/>
            <person name="Berthelot C."/>
            <person name="Roest Crollius H."/>
            <person name="Guiguen Y."/>
        </authorList>
    </citation>
    <scope>NUCLEOTIDE SEQUENCE</scope>
    <source>
        <strain evidence="2">WJC10195</strain>
    </source>
</reference>
<feature type="compositionally biased region" description="Pro residues" evidence="1">
    <location>
        <begin position="108"/>
        <end position="130"/>
    </location>
</feature>
<evidence type="ECO:0000313" key="3">
    <source>
        <dbReference type="Proteomes" id="UP001152622"/>
    </source>
</evidence>
<feature type="compositionally biased region" description="Polar residues" evidence="1">
    <location>
        <begin position="291"/>
        <end position="312"/>
    </location>
</feature>
<dbReference type="EMBL" id="JAINUF010000012">
    <property type="protein sequence ID" value="KAJ8346035.1"/>
    <property type="molecule type" value="Genomic_DNA"/>
</dbReference>
<accession>A0A9Q1EVW5</accession>
<evidence type="ECO:0000313" key="2">
    <source>
        <dbReference type="EMBL" id="KAJ8346035.1"/>
    </source>
</evidence>